<accession>A0ABS4QUB3</accession>
<protein>
    <recommendedName>
        <fullName evidence="9">TRAP transporter small permease protein</fullName>
    </recommendedName>
</protein>
<keyword evidence="4 9" id="KW-0997">Cell inner membrane</keyword>
<comment type="function">
    <text evidence="9">Part of the tripartite ATP-independent periplasmic (TRAP) transport system.</text>
</comment>
<feature type="domain" description="Tripartite ATP-independent periplasmic transporters DctQ component" evidence="11">
    <location>
        <begin position="234"/>
        <end position="361"/>
    </location>
</feature>
<evidence type="ECO:0000256" key="6">
    <source>
        <dbReference type="ARBA" id="ARBA00022989"/>
    </source>
</evidence>
<gene>
    <name evidence="12" type="ORF">J2Z31_000129</name>
</gene>
<comment type="subunit">
    <text evidence="9">The complex comprises the extracytoplasmic solute receptor protein and the two transmembrane proteins.</text>
</comment>
<dbReference type="InterPro" id="IPR007387">
    <property type="entry name" value="TRAP_DctQ"/>
</dbReference>
<dbReference type="RefSeq" id="WP_209599944.1">
    <property type="nucleotide sequence ID" value="NZ_JAGILA010000001.1"/>
</dbReference>
<dbReference type="Proteomes" id="UP000730739">
    <property type="component" value="Unassembled WGS sequence"/>
</dbReference>
<evidence type="ECO:0000256" key="4">
    <source>
        <dbReference type="ARBA" id="ARBA00022519"/>
    </source>
</evidence>
<comment type="similarity">
    <text evidence="8 9">Belongs to the TRAP transporter small permease family.</text>
</comment>
<dbReference type="PANTHER" id="PTHR35011:SF4">
    <property type="entry name" value="SLL1102 PROTEIN"/>
    <property type="match status" value="1"/>
</dbReference>
<feature type="transmembrane region" description="Helical" evidence="9">
    <location>
        <begin position="332"/>
        <end position="350"/>
    </location>
</feature>
<name>A0ABS4QUB3_9HYPH</name>
<comment type="caution">
    <text evidence="12">The sequence shown here is derived from an EMBL/GenBank/DDBJ whole genome shotgun (WGS) entry which is preliminary data.</text>
</comment>
<keyword evidence="13" id="KW-1185">Reference proteome</keyword>
<feature type="transmembrane region" description="Helical" evidence="9">
    <location>
        <begin position="214"/>
        <end position="234"/>
    </location>
</feature>
<evidence type="ECO:0000313" key="13">
    <source>
        <dbReference type="Proteomes" id="UP000730739"/>
    </source>
</evidence>
<evidence type="ECO:0000256" key="8">
    <source>
        <dbReference type="ARBA" id="ARBA00038436"/>
    </source>
</evidence>
<dbReference type="InterPro" id="IPR055348">
    <property type="entry name" value="DctQ"/>
</dbReference>
<feature type="transmembrane region" description="Helical" evidence="9">
    <location>
        <begin position="41"/>
        <end position="61"/>
    </location>
</feature>
<dbReference type="Pfam" id="PF04290">
    <property type="entry name" value="DctQ"/>
    <property type="match status" value="1"/>
</dbReference>
<keyword evidence="2 9" id="KW-0813">Transport</keyword>
<reference evidence="12 13" key="1">
    <citation type="submission" date="2021-03" db="EMBL/GenBank/DDBJ databases">
        <title>Genomic Encyclopedia of Type Strains, Phase IV (KMG-IV): sequencing the most valuable type-strain genomes for metagenomic binning, comparative biology and taxonomic classification.</title>
        <authorList>
            <person name="Goeker M."/>
        </authorList>
    </citation>
    <scope>NUCLEOTIDE SEQUENCE [LARGE SCALE GENOMIC DNA]</scope>
    <source>
        <strain evidence="12 13">DSM 13372</strain>
    </source>
</reference>
<sequence length="373" mass="41357">MPSLTFVMPHWLYWASLGVFPLVAAFLVYREGVRREAGRANLFLAYLFLISAGFIGMHRFYLRSSWGLLFIPFFLAVLWTSADVREGREALSLARSEVQSAERIVTRATADVARNREGAGDRLAEANAAAETAQAKMAAAVAGLGRSNRNARISGILLGVLLLGDALLMPGLVRRRRERETAAPATLPEPLMETAMPSSPVREPLPLLRPIDRLVQATGELVAYWSVLAVFAYYYEVVGRYVFNSPTNWVHESMFLMFGMQYMLAGAYAYRDESHVRVDIVYSRLSDRGRAICDVITSVFFFLFVGTMLVTGWRFANDAIAVGERSFTEWGIQYWPVKLAIPLGAALLLLQGFSRLARDIATLVAGRAAANGI</sequence>
<evidence type="ECO:0000256" key="10">
    <source>
        <dbReference type="SAM" id="MobiDB-lite"/>
    </source>
</evidence>
<evidence type="ECO:0000256" key="7">
    <source>
        <dbReference type="ARBA" id="ARBA00023136"/>
    </source>
</evidence>
<keyword evidence="3" id="KW-1003">Cell membrane</keyword>
<dbReference type="PANTHER" id="PTHR35011">
    <property type="entry name" value="2,3-DIKETO-L-GULONATE TRAP TRANSPORTER SMALL PERMEASE PROTEIN YIAM"/>
    <property type="match status" value="1"/>
</dbReference>
<feature type="transmembrane region" description="Helical" evidence="9">
    <location>
        <begin position="153"/>
        <end position="173"/>
    </location>
</feature>
<evidence type="ECO:0000313" key="12">
    <source>
        <dbReference type="EMBL" id="MBP2233639.1"/>
    </source>
</evidence>
<keyword evidence="6 9" id="KW-1133">Transmembrane helix</keyword>
<feature type="transmembrane region" description="Helical" evidence="9">
    <location>
        <begin position="291"/>
        <end position="312"/>
    </location>
</feature>
<evidence type="ECO:0000256" key="9">
    <source>
        <dbReference type="RuleBase" id="RU369079"/>
    </source>
</evidence>
<evidence type="ECO:0000256" key="1">
    <source>
        <dbReference type="ARBA" id="ARBA00004429"/>
    </source>
</evidence>
<keyword evidence="7 9" id="KW-0472">Membrane</keyword>
<comment type="caution">
    <text evidence="9">Lacks conserved residue(s) required for the propagation of feature annotation.</text>
</comment>
<feature type="region of interest" description="Disordered" evidence="10">
    <location>
        <begin position="179"/>
        <end position="198"/>
    </location>
</feature>
<keyword evidence="5 9" id="KW-0812">Transmembrane</keyword>
<proteinExistence type="inferred from homology"/>
<evidence type="ECO:0000259" key="11">
    <source>
        <dbReference type="Pfam" id="PF04290"/>
    </source>
</evidence>
<dbReference type="EMBL" id="JAGILA010000001">
    <property type="protein sequence ID" value="MBP2233639.1"/>
    <property type="molecule type" value="Genomic_DNA"/>
</dbReference>
<comment type="subcellular location">
    <subcellularLocation>
        <location evidence="1 9">Cell inner membrane</location>
        <topology evidence="1 9">Multi-pass membrane protein</topology>
    </subcellularLocation>
</comment>
<feature type="transmembrane region" description="Helical" evidence="9">
    <location>
        <begin position="254"/>
        <end position="270"/>
    </location>
</feature>
<organism evidence="12 13">
    <name type="scientific">Sinorhizobium kostiense</name>
    <dbReference type="NCBI Taxonomy" id="76747"/>
    <lineage>
        <taxon>Bacteria</taxon>
        <taxon>Pseudomonadati</taxon>
        <taxon>Pseudomonadota</taxon>
        <taxon>Alphaproteobacteria</taxon>
        <taxon>Hyphomicrobiales</taxon>
        <taxon>Rhizobiaceae</taxon>
        <taxon>Sinorhizobium/Ensifer group</taxon>
        <taxon>Sinorhizobium</taxon>
    </lineage>
</organism>
<evidence type="ECO:0000256" key="3">
    <source>
        <dbReference type="ARBA" id="ARBA00022475"/>
    </source>
</evidence>
<feature type="transmembrane region" description="Helical" evidence="9">
    <location>
        <begin position="12"/>
        <end position="29"/>
    </location>
</feature>
<evidence type="ECO:0000256" key="5">
    <source>
        <dbReference type="ARBA" id="ARBA00022692"/>
    </source>
</evidence>
<evidence type="ECO:0000256" key="2">
    <source>
        <dbReference type="ARBA" id="ARBA00022448"/>
    </source>
</evidence>